<keyword evidence="3" id="KW-1185">Reference proteome</keyword>
<feature type="region of interest" description="Disordered" evidence="1">
    <location>
        <begin position="361"/>
        <end position="382"/>
    </location>
</feature>
<feature type="compositionally biased region" description="Acidic residues" evidence="1">
    <location>
        <begin position="214"/>
        <end position="224"/>
    </location>
</feature>
<organism evidence="2 3">
    <name type="scientific">Tilletia horrida</name>
    <dbReference type="NCBI Taxonomy" id="155126"/>
    <lineage>
        <taxon>Eukaryota</taxon>
        <taxon>Fungi</taxon>
        <taxon>Dikarya</taxon>
        <taxon>Basidiomycota</taxon>
        <taxon>Ustilaginomycotina</taxon>
        <taxon>Exobasidiomycetes</taxon>
        <taxon>Tilletiales</taxon>
        <taxon>Tilletiaceae</taxon>
        <taxon>Tilletia</taxon>
    </lineage>
</organism>
<feature type="compositionally biased region" description="Basic and acidic residues" evidence="1">
    <location>
        <begin position="271"/>
        <end position="280"/>
    </location>
</feature>
<feature type="compositionally biased region" description="Low complexity" evidence="1">
    <location>
        <begin position="1"/>
        <end position="22"/>
    </location>
</feature>
<feature type="compositionally biased region" description="Acidic residues" evidence="1">
    <location>
        <begin position="56"/>
        <end position="75"/>
    </location>
</feature>
<feature type="compositionally biased region" description="Polar residues" evidence="1">
    <location>
        <begin position="107"/>
        <end position="132"/>
    </location>
</feature>
<feature type="compositionally biased region" description="Acidic residues" evidence="1">
    <location>
        <begin position="171"/>
        <end position="184"/>
    </location>
</feature>
<feature type="compositionally biased region" description="Acidic residues" evidence="1">
    <location>
        <begin position="281"/>
        <end position="290"/>
    </location>
</feature>
<reference evidence="2" key="1">
    <citation type="journal article" date="2023" name="PhytoFront">
        <title>Draft Genome Resources of Seven Strains of Tilletia horrida, Causal Agent of Kernel Smut of Rice.</title>
        <authorList>
            <person name="Khanal S."/>
            <person name="Antony Babu S."/>
            <person name="Zhou X.G."/>
        </authorList>
    </citation>
    <scope>NUCLEOTIDE SEQUENCE</scope>
    <source>
        <strain evidence="2">TX3</strain>
    </source>
</reference>
<evidence type="ECO:0000256" key="1">
    <source>
        <dbReference type="SAM" id="MobiDB-lite"/>
    </source>
</evidence>
<sequence>MPSPANALAAPQPSSLSPSLTAQGNNTMSEQQQLSQHLSQQHISQPDDNLGYPEDQAAEDNSIPEDEEEEDEEEETGHACELGTQSTDGEDTGSDLEDFIAHDLEPASSQESDGTDEGTAQFTDSQQSSNGGDAQFEQYLAEVNPNGAFGEDGEDDGDDDSNDGSQHSSQDDEEDADDDGDESTVGDQHSSQDEEDADDDGDESTVGDQHSSQDEEDADDDGDGEQQQAHHEHGGEDGGEPEDAAGADEQAHHEHGGEDGGEPEDAAGADEQAHHEHGGEDGGEPEDEQAPYEHGGEDGEPGVAPGAGNSQSAHEDVDEIGVDEHEAVGNQAGPSAAAADSQDTDDEGFEITAVTVVIPAPKKRSASAQQQDKAKRVKTEQAAPKTPAVPLVKVQVNARVLCEWIHDDTVTTTLGPWYHGDPAEPKQEGLRRLHARRVMVEGAELIQFKFWNNTWTWAHSVKLRREPLAPICYGCRYEEVSVVVEKPAKNQPNA</sequence>
<proteinExistence type="predicted"/>
<comment type="caution">
    <text evidence="2">The sequence shown here is derived from an EMBL/GenBank/DDBJ whole genome shotgun (WGS) entry which is preliminary data.</text>
</comment>
<dbReference type="Proteomes" id="UP001176521">
    <property type="component" value="Unassembled WGS sequence"/>
</dbReference>
<feature type="compositionally biased region" description="Acidic residues" evidence="1">
    <location>
        <begin position="193"/>
        <end position="205"/>
    </location>
</feature>
<feature type="compositionally biased region" description="Acidic residues" evidence="1">
    <location>
        <begin position="237"/>
        <end position="246"/>
    </location>
</feature>
<feature type="compositionally biased region" description="Acidic residues" evidence="1">
    <location>
        <begin position="259"/>
        <end position="268"/>
    </location>
</feature>
<dbReference type="EMBL" id="JAPDMQ010000471">
    <property type="protein sequence ID" value="KAK0524080.1"/>
    <property type="molecule type" value="Genomic_DNA"/>
</dbReference>
<name>A0AAN6JIH6_9BASI</name>
<protein>
    <submittedName>
        <fullName evidence="2">Uncharacterized protein</fullName>
    </submittedName>
</protein>
<accession>A0AAN6JIH6</accession>
<feature type="compositionally biased region" description="Acidic residues" evidence="1">
    <location>
        <begin position="151"/>
        <end position="162"/>
    </location>
</feature>
<dbReference type="AlphaFoldDB" id="A0AAN6JIH6"/>
<evidence type="ECO:0000313" key="3">
    <source>
        <dbReference type="Proteomes" id="UP001176521"/>
    </source>
</evidence>
<feature type="compositionally biased region" description="Low complexity" evidence="1">
    <location>
        <begin position="31"/>
        <end position="44"/>
    </location>
</feature>
<evidence type="ECO:0000313" key="2">
    <source>
        <dbReference type="EMBL" id="KAK0524080.1"/>
    </source>
</evidence>
<gene>
    <name evidence="2" type="ORF">OC842_005944</name>
</gene>
<feature type="compositionally biased region" description="Acidic residues" evidence="1">
    <location>
        <begin position="88"/>
        <end position="98"/>
    </location>
</feature>
<feature type="region of interest" description="Disordered" evidence="1">
    <location>
        <begin position="1"/>
        <end position="322"/>
    </location>
</feature>
<feature type="compositionally biased region" description="Basic and acidic residues" evidence="1">
    <location>
        <begin position="249"/>
        <end position="258"/>
    </location>
</feature>